<dbReference type="Proteomes" id="UP000176355">
    <property type="component" value="Unassembled WGS sequence"/>
</dbReference>
<keyword evidence="2" id="KW-1133">Transmembrane helix</keyword>
<dbReference type="PANTHER" id="PTHR30024">
    <property type="entry name" value="ALIPHATIC SULFONATES-BINDING PROTEIN-RELATED"/>
    <property type="match status" value="1"/>
</dbReference>
<protein>
    <recommendedName>
        <fullName evidence="3">Solute-binding protein family 3/N-terminal domain-containing protein</fullName>
    </recommendedName>
</protein>
<comment type="similarity">
    <text evidence="1">Belongs to the bacterial solute-binding protein SsuA/TauA family.</text>
</comment>
<gene>
    <name evidence="4" type="ORF">A3G03_01245</name>
</gene>
<dbReference type="InterPro" id="IPR001638">
    <property type="entry name" value="Solute-binding_3/MltF_N"/>
</dbReference>
<dbReference type="CDD" id="cd01008">
    <property type="entry name" value="PBP2_NrtA_SsuA_CpmA_like"/>
    <property type="match status" value="1"/>
</dbReference>
<sequence>MNKKIIILVVAVIIIVVVGIVWWQSKSIPKYTGPIEKITVGVEKSLLPSLVWVAENKGYFQENGTEVTIKEFDSGRAAFTSMLDKGGLDMVTVAQTPIMFNSFTRSDFAITAGMVSSYNDVFVLARTDRGITKPGDLRGKKIGVTKGSTGHYFLGLFGVTKGSTGHYFLGLFLDTNNIQFSDVEIVDLPTGQLTQNIAAGAVDAISTWQPNIYNAQKSLGAKSITFPNNKIFREDFYFVTNQQFLQNHPEAIIRFLEAIKQAEDFIQNNRDQAVAIVSQRLGIDKNFVSSVWNDFQLRLFMDQTIIQVIEDEARWAIQNKLTNKTEVPNYLDYIYLDALQKVKPEAVTIIK</sequence>
<dbReference type="EMBL" id="MHSL01000024">
    <property type="protein sequence ID" value="OHA43423.1"/>
    <property type="molecule type" value="Genomic_DNA"/>
</dbReference>
<evidence type="ECO:0000259" key="3">
    <source>
        <dbReference type="SMART" id="SM00062"/>
    </source>
</evidence>
<organism evidence="4 5">
    <name type="scientific">Candidatus Taylorbacteria bacterium RIFCSPLOWO2_12_FULL_44_15c</name>
    <dbReference type="NCBI Taxonomy" id="1802333"/>
    <lineage>
        <taxon>Bacteria</taxon>
        <taxon>Candidatus Tayloriibacteriota</taxon>
    </lineage>
</organism>
<keyword evidence="2" id="KW-0472">Membrane</keyword>
<dbReference type="Gene3D" id="3.40.190.10">
    <property type="entry name" value="Periplasmic binding protein-like II"/>
    <property type="match status" value="3"/>
</dbReference>
<accession>A0A1G2P590</accession>
<evidence type="ECO:0000256" key="2">
    <source>
        <dbReference type="SAM" id="Phobius"/>
    </source>
</evidence>
<dbReference type="Pfam" id="PF09084">
    <property type="entry name" value="NMT1"/>
    <property type="match status" value="1"/>
</dbReference>
<feature type="domain" description="Solute-binding protein family 3/N-terminal" evidence="3">
    <location>
        <begin position="37"/>
        <end position="284"/>
    </location>
</feature>
<dbReference type="AlphaFoldDB" id="A0A1G2P590"/>
<dbReference type="InterPro" id="IPR015168">
    <property type="entry name" value="SsuA/THI5"/>
</dbReference>
<feature type="transmembrane region" description="Helical" evidence="2">
    <location>
        <begin position="5"/>
        <end position="23"/>
    </location>
</feature>
<name>A0A1G2P590_9BACT</name>
<reference evidence="4 5" key="1">
    <citation type="journal article" date="2016" name="Nat. Commun.">
        <title>Thousands of microbial genomes shed light on interconnected biogeochemical processes in an aquifer system.</title>
        <authorList>
            <person name="Anantharaman K."/>
            <person name="Brown C.T."/>
            <person name="Hug L.A."/>
            <person name="Sharon I."/>
            <person name="Castelle C.J."/>
            <person name="Probst A.J."/>
            <person name="Thomas B.C."/>
            <person name="Singh A."/>
            <person name="Wilkins M.J."/>
            <person name="Karaoz U."/>
            <person name="Brodie E.L."/>
            <person name="Williams K.H."/>
            <person name="Hubbard S.S."/>
            <person name="Banfield J.F."/>
        </authorList>
    </citation>
    <scope>NUCLEOTIDE SEQUENCE [LARGE SCALE GENOMIC DNA]</scope>
</reference>
<dbReference type="SMART" id="SM00062">
    <property type="entry name" value="PBPb"/>
    <property type="match status" value="1"/>
</dbReference>
<proteinExistence type="inferred from homology"/>
<keyword evidence="2" id="KW-0812">Transmembrane</keyword>
<dbReference type="SUPFAM" id="SSF53850">
    <property type="entry name" value="Periplasmic binding protein-like II"/>
    <property type="match status" value="1"/>
</dbReference>
<dbReference type="STRING" id="1802333.A3G03_01245"/>
<evidence type="ECO:0000313" key="5">
    <source>
        <dbReference type="Proteomes" id="UP000176355"/>
    </source>
</evidence>
<comment type="caution">
    <text evidence="4">The sequence shown here is derived from an EMBL/GenBank/DDBJ whole genome shotgun (WGS) entry which is preliminary data.</text>
</comment>
<evidence type="ECO:0000256" key="1">
    <source>
        <dbReference type="ARBA" id="ARBA00010742"/>
    </source>
</evidence>
<evidence type="ECO:0000313" key="4">
    <source>
        <dbReference type="EMBL" id="OHA43423.1"/>
    </source>
</evidence>